<dbReference type="EC" id="1.4.1.13" evidence="2"/>
<name>A0A3B0U621_9ZZZZ</name>
<reference evidence="2" key="1">
    <citation type="submission" date="2018-06" db="EMBL/GenBank/DDBJ databases">
        <authorList>
            <person name="Zhirakovskaya E."/>
        </authorList>
    </citation>
    <scope>NUCLEOTIDE SEQUENCE</scope>
</reference>
<dbReference type="InterPro" id="IPR018640">
    <property type="entry name" value="DUF2063"/>
</dbReference>
<organism evidence="2">
    <name type="scientific">hydrothermal vent metagenome</name>
    <dbReference type="NCBI Taxonomy" id="652676"/>
    <lineage>
        <taxon>unclassified sequences</taxon>
        <taxon>metagenomes</taxon>
        <taxon>ecological metagenomes</taxon>
    </lineage>
</organism>
<evidence type="ECO:0000259" key="1">
    <source>
        <dbReference type="Pfam" id="PF09836"/>
    </source>
</evidence>
<protein>
    <submittedName>
        <fullName evidence="2">Glutamate synthase [NADPH] large chain</fullName>
        <ecNumber evidence="2">1.4.1.13</ecNumber>
    </submittedName>
</protein>
<accession>A0A3B0U621</accession>
<dbReference type="AlphaFoldDB" id="A0A3B0U621"/>
<evidence type="ECO:0000313" key="2">
    <source>
        <dbReference type="EMBL" id="VAW14866.1"/>
    </source>
</evidence>
<dbReference type="EMBL" id="UOEM01000080">
    <property type="protein sequence ID" value="VAW14866.1"/>
    <property type="molecule type" value="Genomic_DNA"/>
</dbReference>
<proteinExistence type="predicted"/>
<sequence length="262" mass="27347">MPTLLPDWPELQGAFVAALRDPAAPPPGAIGKTGAAPSAKRFSVYRNNVAVSLIDALAANFPVTAALIGEEPFAALARSFMASHLPETPMLMDYGQEFAGFITGFDPLAHLGFLADVARLERVWNTAYNAADLNLASIETLSDIAPDALERTVFEFHPAAGLVRSAHPIASIWFAHQGSDTEAALKSLPQGGEDAWITRPVADVQIRRLPAGAAVFVERLLAGDPLGDAAEAAADADDAFDAAAAIGGLFESGAVSDLTCPT</sequence>
<dbReference type="Gene3D" id="1.10.150.690">
    <property type="entry name" value="DUF2063"/>
    <property type="match status" value="1"/>
</dbReference>
<gene>
    <name evidence="2" type="ORF">MNBD_ALPHA09-1364</name>
</gene>
<keyword evidence="2" id="KW-0560">Oxidoreductase</keyword>
<dbReference type="GO" id="GO:0004355">
    <property type="term" value="F:glutamate synthase (NADPH) activity"/>
    <property type="evidence" value="ECO:0007669"/>
    <property type="project" value="UniProtKB-EC"/>
</dbReference>
<dbReference type="InterPro" id="IPR044922">
    <property type="entry name" value="DUF2063_N_sf"/>
</dbReference>
<feature type="domain" description="Putative DNA-binding" evidence="1">
    <location>
        <begin position="10"/>
        <end position="102"/>
    </location>
</feature>
<dbReference type="Pfam" id="PF09836">
    <property type="entry name" value="DUF2063"/>
    <property type="match status" value="1"/>
</dbReference>